<dbReference type="InterPro" id="IPR019734">
    <property type="entry name" value="TPR_rpt"/>
</dbReference>
<feature type="domain" description="O-GlcNAc transferase C-terminal" evidence="9">
    <location>
        <begin position="472"/>
        <end position="647"/>
    </location>
</feature>
<dbReference type="PROSITE" id="PS50005">
    <property type="entry name" value="TPR"/>
    <property type="match status" value="6"/>
</dbReference>
<evidence type="ECO:0000256" key="7">
    <source>
        <dbReference type="ARBA" id="ARBA00022803"/>
    </source>
</evidence>
<feature type="repeat" description="TPR" evidence="8">
    <location>
        <begin position="18"/>
        <end position="51"/>
    </location>
</feature>
<gene>
    <name evidence="10" type="primary">yrrB_12</name>
    <name evidence="10" type="ORF">Mal52_61230</name>
</gene>
<dbReference type="PANTHER" id="PTHR44835:SF1">
    <property type="entry name" value="PROTEIN O-GLCNAC TRANSFERASE"/>
    <property type="match status" value="1"/>
</dbReference>
<comment type="similarity">
    <text evidence="2">Belongs to the glycosyltransferase 41 family. O-GlcNAc transferase subfamily.</text>
</comment>
<sequence>MALNYKLHAPAANAAADLSGHFLRGNESLAAGDYRQAAECYHQVLAVSPDLAEAHNNLGVALKRLQQFDDAGIAFQRAVAARPDFVDAYVNLGDTLRQLDRLEEARICLQAALDIDPTCPAAYNNLGIVHRRLGDNEAAIQFFQRALHLQPNHASAADNLGNVLAQTNRLEEAEAQFAQAACSDAQSLSAHNHMGLLRQRQGRLREAEQEFQTAIQLDASYATAHLNLGVLYLYEGRVQEAQHCFRKTLQLQPQFIKAHSNLLISLGYDPGVDLDELFAEHLRWQQQHAADVPHITTHANSPQPRRRLRIGYISIDFRRHPVASFIEPILKLRNPSEVEVVCYSDVPAPDAVTERLETLADEWHNVAGIADTELVERIQQDGIDVLVDLAGHTAGNRLMVFAQKPAPVQFSMLGYGNTTGLTTIDCRITDAICDPPEEPCRHTETLVRIPSGSFTFAPPQTAPDVQPPPALKNRYVTFGSFNNLAKIGPDVIAVWAEILAAIPNSRLRLKNGALGDEKVRQRYQELFRQHHIPAERILFQGFVESAEEHLAAYHDVDVALDPFPYTGATTTCEALWMGVPVVTLRGTNYVGRMSAGILNQTGYGYLTAASKPQYVSTAIGIASDVAQLSEIRNDLRQQLQSSSLCQPESIVAEIEAAYRTAWQHWCQTQVDA</sequence>
<dbReference type="SMART" id="SM00028">
    <property type="entry name" value="TPR"/>
    <property type="match status" value="7"/>
</dbReference>
<keyword evidence="11" id="KW-1185">Reference proteome</keyword>
<dbReference type="AlphaFoldDB" id="A0A517ZYQ9"/>
<dbReference type="KEGG" id="sdyn:Mal52_61230"/>
<dbReference type="PANTHER" id="PTHR44835">
    <property type="entry name" value="UDP-N-ACETYLGLUCOSAMINE--PEPTIDE N-ACETYLGLUCOSAMINYLTRANSFERASE SPINDLY-RELATED"/>
    <property type="match status" value="1"/>
</dbReference>
<evidence type="ECO:0000259" key="9">
    <source>
        <dbReference type="Pfam" id="PF13844"/>
    </source>
</evidence>
<dbReference type="Pfam" id="PF13432">
    <property type="entry name" value="TPR_16"/>
    <property type="match status" value="1"/>
</dbReference>
<keyword evidence="4" id="KW-0328">Glycosyltransferase</keyword>
<reference evidence="10 11" key="1">
    <citation type="submission" date="2019-02" db="EMBL/GenBank/DDBJ databases">
        <title>Deep-cultivation of Planctomycetes and their phenomic and genomic characterization uncovers novel biology.</title>
        <authorList>
            <person name="Wiegand S."/>
            <person name="Jogler M."/>
            <person name="Boedeker C."/>
            <person name="Pinto D."/>
            <person name="Vollmers J."/>
            <person name="Rivas-Marin E."/>
            <person name="Kohn T."/>
            <person name="Peeters S.H."/>
            <person name="Heuer A."/>
            <person name="Rast P."/>
            <person name="Oberbeckmann S."/>
            <person name="Bunk B."/>
            <person name="Jeske O."/>
            <person name="Meyerdierks A."/>
            <person name="Storesund J.E."/>
            <person name="Kallscheuer N."/>
            <person name="Luecker S."/>
            <person name="Lage O.M."/>
            <person name="Pohl T."/>
            <person name="Merkel B.J."/>
            <person name="Hornburger P."/>
            <person name="Mueller R.-W."/>
            <person name="Bruemmer F."/>
            <person name="Labrenz M."/>
            <person name="Spormann A.M."/>
            <person name="Op den Camp H."/>
            <person name="Overmann J."/>
            <person name="Amann R."/>
            <person name="Jetten M.S.M."/>
            <person name="Mascher T."/>
            <person name="Medema M.H."/>
            <person name="Devos D.P."/>
            <person name="Kaster A.-K."/>
            <person name="Ovreas L."/>
            <person name="Rohde M."/>
            <person name="Galperin M.Y."/>
            <person name="Jogler C."/>
        </authorList>
    </citation>
    <scope>NUCLEOTIDE SEQUENCE [LARGE SCALE GENOMIC DNA]</scope>
    <source>
        <strain evidence="10 11">Mal52</strain>
    </source>
</reference>
<dbReference type="SUPFAM" id="SSF53756">
    <property type="entry name" value="UDP-Glycosyltransferase/glycogen phosphorylase"/>
    <property type="match status" value="1"/>
</dbReference>
<dbReference type="Pfam" id="PF13374">
    <property type="entry name" value="TPR_10"/>
    <property type="match status" value="1"/>
</dbReference>
<keyword evidence="6" id="KW-0677">Repeat</keyword>
<organism evidence="10 11">
    <name type="scientific">Symmachiella dynata</name>
    <dbReference type="NCBI Taxonomy" id="2527995"/>
    <lineage>
        <taxon>Bacteria</taxon>
        <taxon>Pseudomonadati</taxon>
        <taxon>Planctomycetota</taxon>
        <taxon>Planctomycetia</taxon>
        <taxon>Planctomycetales</taxon>
        <taxon>Planctomycetaceae</taxon>
        <taxon>Symmachiella</taxon>
    </lineage>
</organism>
<proteinExistence type="inferred from homology"/>
<dbReference type="RefSeq" id="WP_145380388.1">
    <property type="nucleotide sequence ID" value="NZ_CP036276.1"/>
</dbReference>
<keyword evidence="7 8" id="KW-0802">TPR repeat</keyword>
<feature type="repeat" description="TPR" evidence="8">
    <location>
        <begin position="86"/>
        <end position="119"/>
    </location>
</feature>
<feature type="repeat" description="TPR" evidence="8">
    <location>
        <begin position="188"/>
        <end position="221"/>
    </location>
</feature>
<dbReference type="Gene3D" id="1.25.40.10">
    <property type="entry name" value="Tetratricopeptide repeat domain"/>
    <property type="match status" value="3"/>
</dbReference>
<dbReference type="InterPro" id="IPR051939">
    <property type="entry name" value="Glycosyltr_41/O-GlcNAc_trsf"/>
</dbReference>
<feature type="domain" description="O-GlcNAc transferase C-terminal" evidence="9">
    <location>
        <begin position="300"/>
        <end position="454"/>
    </location>
</feature>
<dbReference type="SUPFAM" id="SSF48452">
    <property type="entry name" value="TPR-like"/>
    <property type="match status" value="1"/>
</dbReference>
<comment type="pathway">
    <text evidence="1">Protein modification; protein glycosylation.</text>
</comment>
<dbReference type="EMBL" id="CP036276">
    <property type="protein sequence ID" value="QDU47588.1"/>
    <property type="molecule type" value="Genomic_DNA"/>
</dbReference>
<accession>A0A517ZYQ9</accession>
<name>A0A517ZYQ9_9PLAN</name>
<evidence type="ECO:0000256" key="5">
    <source>
        <dbReference type="ARBA" id="ARBA00022679"/>
    </source>
</evidence>
<evidence type="ECO:0000256" key="4">
    <source>
        <dbReference type="ARBA" id="ARBA00022676"/>
    </source>
</evidence>
<evidence type="ECO:0000256" key="1">
    <source>
        <dbReference type="ARBA" id="ARBA00004922"/>
    </source>
</evidence>
<evidence type="ECO:0000256" key="2">
    <source>
        <dbReference type="ARBA" id="ARBA00005386"/>
    </source>
</evidence>
<dbReference type="Pfam" id="PF13844">
    <property type="entry name" value="Glyco_transf_41"/>
    <property type="match status" value="2"/>
</dbReference>
<dbReference type="Gene3D" id="3.40.50.2000">
    <property type="entry name" value="Glycogen Phosphorylase B"/>
    <property type="match status" value="1"/>
</dbReference>
<dbReference type="PROSITE" id="PS50293">
    <property type="entry name" value="TPR_REGION"/>
    <property type="match status" value="2"/>
</dbReference>
<dbReference type="InterPro" id="IPR011990">
    <property type="entry name" value="TPR-like_helical_dom_sf"/>
</dbReference>
<dbReference type="Proteomes" id="UP000319383">
    <property type="component" value="Chromosome"/>
</dbReference>
<evidence type="ECO:0000313" key="11">
    <source>
        <dbReference type="Proteomes" id="UP000319383"/>
    </source>
</evidence>
<dbReference type="Gene3D" id="3.40.50.11380">
    <property type="match status" value="1"/>
</dbReference>
<evidence type="ECO:0000256" key="6">
    <source>
        <dbReference type="ARBA" id="ARBA00022737"/>
    </source>
</evidence>
<feature type="repeat" description="TPR" evidence="8">
    <location>
        <begin position="120"/>
        <end position="153"/>
    </location>
</feature>
<feature type="repeat" description="TPR" evidence="8">
    <location>
        <begin position="52"/>
        <end position="85"/>
    </location>
</feature>
<feature type="repeat" description="TPR" evidence="8">
    <location>
        <begin position="222"/>
        <end position="255"/>
    </location>
</feature>
<keyword evidence="5" id="KW-0808">Transferase</keyword>
<dbReference type="GO" id="GO:0097363">
    <property type="term" value="F:protein O-acetylglucosaminyltransferase activity"/>
    <property type="evidence" value="ECO:0007669"/>
    <property type="project" value="UniProtKB-EC"/>
</dbReference>
<evidence type="ECO:0000256" key="8">
    <source>
        <dbReference type="PROSITE-ProRule" id="PRU00339"/>
    </source>
</evidence>
<dbReference type="EC" id="2.4.1.255" evidence="3"/>
<dbReference type="InterPro" id="IPR029489">
    <property type="entry name" value="OGT/SEC/SPY_C"/>
</dbReference>
<evidence type="ECO:0000256" key="3">
    <source>
        <dbReference type="ARBA" id="ARBA00011970"/>
    </source>
</evidence>
<protein>
    <recommendedName>
        <fullName evidence="3">protein O-GlcNAc transferase</fullName>
        <ecNumber evidence="3">2.4.1.255</ecNumber>
    </recommendedName>
</protein>
<evidence type="ECO:0000313" key="10">
    <source>
        <dbReference type="EMBL" id="QDU47588.1"/>
    </source>
</evidence>
<dbReference type="Pfam" id="PF13424">
    <property type="entry name" value="TPR_12"/>
    <property type="match status" value="2"/>
</dbReference>